<dbReference type="GO" id="GO:0009279">
    <property type="term" value="C:cell outer membrane"/>
    <property type="evidence" value="ECO:0007669"/>
    <property type="project" value="UniProtKB-SubCell"/>
</dbReference>
<dbReference type="PROSITE" id="PS51123">
    <property type="entry name" value="OMPA_2"/>
    <property type="match status" value="1"/>
</dbReference>
<reference evidence="8 9" key="1">
    <citation type="submission" date="2019-08" db="EMBL/GenBank/DDBJ databases">
        <title>Draft genome sequence of Ulvibacter marinus type strain NBRC 109484.</title>
        <authorList>
            <person name="Kawano K."/>
            <person name="Ushijima N."/>
            <person name="Kihara M."/>
            <person name="Itoh H."/>
        </authorList>
    </citation>
    <scope>NUCLEOTIDE SEQUENCE [LARGE SCALE GENOMIC DNA]</scope>
    <source>
        <strain evidence="8 9">NBRC 109484</strain>
    </source>
</reference>
<feature type="coiled-coil region" evidence="5">
    <location>
        <begin position="222"/>
        <end position="249"/>
    </location>
</feature>
<gene>
    <name evidence="8" type="ORF">ULMA_13940</name>
</gene>
<proteinExistence type="predicted"/>
<keyword evidence="9" id="KW-1185">Reference proteome</keyword>
<dbReference type="Proteomes" id="UP000326509">
    <property type="component" value="Unassembled WGS sequence"/>
</dbReference>
<feature type="signal peptide" evidence="6">
    <location>
        <begin position="1"/>
        <end position="19"/>
    </location>
</feature>
<keyword evidence="5" id="KW-0175">Coiled coil</keyword>
<organism evidence="8 9">
    <name type="scientific">Patiriisocius marinus</name>
    <dbReference type="NCBI Taxonomy" id="1397112"/>
    <lineage>
        <taxon>Bacteria</taxon>
        <taxon>Pseudomonadati</taxon>
        <taxon>Bacteroidota</taxon>
        <taxon>Flavobacteriia</taxon>
        <taxon>Flavobacteriales</taxon>
        <taxon>Flavobacteriaceae</taxon>
        <taxon>Patiriisocius</taxon>
    </lineage>
</organism>
<evidence type="ECO:0000313" key="9">
    <source>
        <dbReference type="Proteomes" id="UP000326509"/>
    </source>
</evidence>
<evidence type="ECO:0000256" key="5">
    <source>
        <dbReference type="SAM" id="Coils"/>
    </source>
</evidence>
<feature type="chain" id="PRO_5023850030" description="OmpA-like domain-containing protein" evidence="6">
    <location>
        <begin position="20"/>
        <end position="427"/>
    </location>
</feature>
<dbReference type="RefSeq" id="WP_151673414.1">
    <property type="nucleotide sequence ID" value="NZ_BKCG01000002.1"/>
</dbReference>
<feature type="domain" description="OmpA-like" evidence="7">
    <location>
        <begin position="314"/>
        <end position="427"/>
    </location>
</feature>
<dbReference type="AlphaFoldDB" id="A0A5J4IWL5"/>
<dbReference type="InterPro" id="IPR006665">
    <property type="entry name" value="OmpA-like"/>
</dbReference>
<dbReference type="Gene3D" id="3.30.1330.60">
    <property type="entry name" value="OmpA-like domain"/>
    <property type="match status" value="1"/>
</dbReference>
<evidence type="ECO:0000256" key="3">
    <source>
        <dbReference type="ARBA" id="ARBA00023237"/>
    </source>
</evidence>
<evidence type="ECO:0000313" key="8">
    <source>
        <dbReference type="EMBL" id="GER59286.1"/>
    </source>
</evidence>
<dbReference type="CDD" id="cd07185">
    <property type="entry name" value="OmpA_C-like"/>
    <property type="match status" value="1"/>
</dbReference>
<dbReference type="InterPro" id="IPR050330">
    <property type="entry name" value="Bact_OuterMem_StrucFunc"/>
</dbReference>
<evidence type="ECO:0000256" key="6">
    <source>
        <dbReference type="SAM" id="SignalP"/>
    </source>
</evidence>
<evidence type="ECO:0000256" key="2">
    <source>
        <dbReference type="ARBA" id="ARBA00023136"/>
    </source>
</evidence>
<dbReference type="PANTHER" id="PTHR30329">
    <property type="entry name" value="STATOR ELEMENT OF FLAGELLAR MOTOR COMPLEX"/>
    <property type="match status" value="1"/>
</dbReference>
<comment type="subcellular location">
    <subcellularLocation>
        <location evidence="1">Cell outer membrane</location>
    </subcellularLocation>
</comment>
<keyword evidence="2 4" id="KW-0472">Membrane</keyword>
<keyword evidence="6" id="KW-0732">Signal</keyword>
<dbReference type="EMBL" id="BKCG01000002">
    <property type="protein sequence ID" value="GER59286.1"/>
    <property type="molecule type" value="Genomic_DNA"/>
</dbReference>
<name>A0A5J4IWL5_9FLAO</name>
<comment type="caution">
    <text evidence="8">The sequence shown here is derived from an EMBL/GenBank/DDBJ whole genome shotgun (WGS) entry which is preliminary data.</text>
</comment>
<dbReference type="OrthoDB" id="1522982at2"/>
<sequence length="427" mass="47071">MKKILLLLAVAISTTALFAQENETTYNKWSIELGGGVHKVSRTFTEGYYSPSPDTYQVNLGVRYMLNEKFGLKASFGFNDIENADGGLAFESRYYRSTLEGVVNLGNILEFHDWSNSIGLLLHGGAGYSLLDVNTDRDGDLDQILNVMVGITPQVKLSNRFTFFVDASLVGNVRSYTTWDGNSQIADNNANRGFDGSLYNFSAGFNIYLGKNAQHADWFVEDNALLSEIEELEARLAKVETDLIDTDQDGVADYLDREQNTMSGVAVDTKGIAIDKNKNGIPDEIESSLDERFLMRNEYNPNAGSTTVTGGNTVRELLDKGYVNVYFKFNSTTPQTYSLEAINYLKVYMAENPGATAQLVGYADEIGNASYNSSLSSKRAKKVYDILVASGVDANRLSHTGNGEDASVNKNSAEARQLVRRVTFKLN</sequence>
<dbReference type="SUPFAM" id="SSF103088">
    <property type="entry name" value="OmpA-like"/>
    <property type="match status" value="1"/>
</dbReference>
<dbReference type="Pfam" id="PF00691">
    <property type="entry name" value="OmpA"/>
    <property type="match status" value="1"/>
</dbReference>
<keyword evidence="3" id="KW-0998">Cell outer membrane</keyword>
<evidence type="ECO:0000256" key="4">
    <source>
        <dbReference type="PROSITE-ProRule" id="PRU00473"/>
    </source>
</evidence>
<evidence type="ECO:0000256" key="1">
    <source>
        <dbReference type="ARBA" id="ARBA00004442"/>
    </source>
</evidence>
<dbReference type="InterPro" id="IPR036737">
    <property type="entry name" value="OmpA-like_sf"/>
</dbReference>
<accession>A0A5J4IWL5</accession>
<dbReference type="PRINTS" id="PR01021">
    <property type="entry name" value="OMPADOMAIN"/>
</dbReference>
<protein>
    <recommendedName>
        <fullName evidence="7">OmpA-like domain-containing protein</fullName>
    </recommendedName>
</protein>
<evidence type="ECO:0000259" key="7">
    <source>
        <dbReference type="PROSITE" id="PS51123"/>
    </source>
</evidence>
<dbReference type="PANTHER" id="PTHR30329:SF21">
    <property type="entry name" value="LIPOPROTEIN YIAD-RELATED"/>
    <property type="match status" value="1"/>
</dbReference>
<dbReference type="InterPro" id="IPR006664">
    <property type="entry name" value="OMP_bac"/>
</dbReference>